<feature type="coiled-coil region" evidence="1">
    <location>
        <begin position="249"/>
        <end position="276"/>
    </location>
</feature>
<organism evidence="2 3">
    <name type="scientific">Pogonophryne albipinna</name>
    <dbReference type="NCBI Taxonomy" id="1090488"/>
    <lineage>
        <taxon>Eukaryota</taxon>
        <taxon>Metazoa</taxon>
        <taxon>Chordata</taxon>
        <taxon>Craniata</taxon>
        <taxon>Vertebrata</taxon>
        <taxon>Euteleostomi</taxon>
        <taxon>Actinopterygii</taxon>
        <taxon>Neopterygii</taxon>
        <taxon>Teleostei</taxon>
        <taxon>Neoteleostei</taxon>
        <taxon>Acanthomorphata</taxon>
        <taxon>Eupercaria</taxon>
        <taxon>Perciformes</taxon>
        <taxon>Notothenioidei</taxon>
        <taxon>Pogonophryne</taxon>
    </lineage>
</organism>
<keyword evidence="3" id="KW-1185">Reference proteome</keyword>
<evidence type="ECO:0000256" key="1">
    <source>
        <dbReference type="SAM" id="Coils"/>
    </source>
</evidence>
<sequence>MNMELCWISIPTEASLLFISHKPTGERALENIQRQKVQIVNTNMSSRQHLIAEMELVHTLSKLTPEERKVEVRRQMYVELKAVEMERRQRAALETLAKSERDGEETQKVTESLQKVNMEIDRRRQEAPKERRQNQLKQERLQWQQVMLKEVKSPTHNFLALNEEQEKRREEADILTPDLKSPERKKKTLHNNWVAEKEMHSRLVVDDATYLLFAAKPNPKSYGKTAEVRETLQSMQKDRLSVGHWVGKYQQNHEKKREKKREKRRLKAEAQREEYIASKSHGPQQSLLDELLDCKKVLKNKNVFNNWVAEEEMESRPVVDYSDYLLLSARTIPKFDGKTAEVRESLQSMQKDRLSVGHWLGKYQQNREKKREKRRLKAEAQHEEYIASKSHGPQQSLLNELLDWSVC</sequence>
<gene>
    <name evidence="2" type="ORF">JOQ06_027709</name>
</gene>
<dbReference type="AlphaFoldDB" id="A0AAD6A9T1"/>
<protein>
    <submittedName>
        <fullName evidence="2">Uncharacterized protein</fullName>
    </submittedName>
</protein>
<proteinExistence type="predicted"/>
<keyword evidence="1" id="KW-0175">Coiled coil</keyword>
<dbReference type="EMBL" id="JAPTMU010000161">
    <property type="protein sequence ID" value="KAJ4920886.1"/>
    <property type="molecule type" value="Genomic_DNA"/>
</dbReference>
<evidence type="ECO:0000313" key="2">
    <source>
        <dbReference type="EMBL" id="KAJ4920886.1"/>
    </source>
</evidence>
<name>A0AAD6A9T1_9TELE</name>
<evidence type="ECO:0000313" key="3">
    <source>
        <dbReference type="Proteomes" id="UP001219934"/>
    </source>
</evidence>
<comment type="caution">
    <text evidence="2">The sequence shown here is derived from an EMBL/GenBank/DDBJ whole genome shotgun (WGS) entry which is preliminary data.</text>
</comment>
<dbReference type="Proteomes" id="UP001219934">
    <property type="component" value="Unassembled WGS sequence"/>
</dbReference>
<accession>A0AAD6A9T1</accession>
<reference evidence="2" key="1">
    <citation type="submission" date="2022-11" db="EMBL/GenBank/DDBJ databases">
        <title>Chromosome-level genome of Pogonophryne albipinna.</title>
        <authorList>
            <person name="Jo E."/>
        </authorList>
    </citation>
    <scope>NUCLEOTIDE SEQUENCE</scope>
    <source>
        <strain evidence="2">SGF0006</strain>
        <tissue evidence="2">Muscle</tissue>
    </source>
</reference>